<dbReference type="InterPro" id="IPR017585">
    <property type="entry name" value="SAF_FlgA"/>
</dbReference>
<keyword evidence="9" id="KW-0969">Cilium</keyword>
<keyword evidence="9" id="KW-0282">Flagellum</keyword>
<dbReference type="Pfam" id="PF17656">
    <property type="entry name" value="ChapFlgA_N"/>
    <property type="match status" value="1"/>
</dbReference>
<dbReference type="Pfam" id="PF13144">
    <property type="entry name" value="ChapFlgA"/>
    <property type="match status" value="1"/>
</dbReference>
<keyword evidence="4 7" id="KW-0732">Signal</keyword>
<comment type="subcellular location">
    <subcellularLocation>
        <location evidence="1 7">Periplasm</location>
    </subcellularLocation>
</comment>
<dbReference type="InterPro" id="IPR013974">
    <property type="entry name" value="SAF"/>
</dbReference>
<dbReference type="PANTHER" id="PTHR36307">
    <property type="entry name" value="FLAGELLA BASAL BODY P-RING FORMATION PROTEIN FLGA"/>
    <property type="match status" value="1"/>
</dbReference>
<evidence type="ECO:0000256" key="5">
    <source>
        <dbReference type="ARBA" id="ARBA00022764"/>
    </source>
</evidence>
<protein>
    <recommendedName>
        <fullName evidence="3 7">Flagella basal body P-ring formation protein FlgA</fullName>
    </recommendedName>
</protein>
<keyword evidence="7" id="KW-1005">Bacterial flagellum biogenesis</keyword>
<dbReference type="RefSeq" id="WP_367845737.1">
    <property type="nucleotide sequence ID" value="NZ_JBFOHL010000014.1"/>
</dbReference>
<evidence type="ECO:0000256" key="2">
    <source>
        <dbReference type="ARBA" id="ARBA00010474"/>
    </source>
</evidence>
<dbReference type="Gene3D" id="2.30.30.760">
    <property type="match status" value="1"/>
</dbReference>
<comment type="caution">
    <text evidence="9">The sequence shown here is derived from an EMBL/GenBank/DDBJ whole genome shotgun (WGS) entry which is preliminary data.</text>
</comment>
<comment type="function">
    <text evidence="6 7">Involved in the assembly process of the P-ring formation. It may associate with FlgF on the rod constituting a structure essential for the P-ring assembly or may act as a modulator protein for the P-ring assembly.</text>
</comment>
<organism evidence="9 10">
    <name type="scientific">Rhodanobacter geophilus</name>
    <dbReference type="NCBI Taxonomy" id="3162488"/>
    <lineage>
        <taxon>Bacteria</taxon>
        <taxon>Pseudomonadati</taxon>
        <taxon>Pseudomonadota</taxon>
        <taxon>Gammaproteobacteria</taxon>
        <taxon>Lysobacterales</taxon>
        <taxon>Rhodanobacteraceae</taxon>
        <taxon>Rhodanobacter</taxon>
    </lineage>
</organism>
<dbReference type="NCBIfam" id="TIGR03170">
    <property type="entry name" value="flgA_cterm"/>
    <property type="match status" value="1"/>
</dbReference>
<comment type="similarity">
    <text evidence="2 7">Belongs to the FlgA family.</text>
</comment>
<dbReference type="CDD" id="cd11614">
    <property type="entry name" value="SAF_CpaB_FlgA_like"/>
    <property type="match status" value="1"/>
</dbReference>
<reference evidence="9 10" key="1">
    <citation type="submission" date="2024-06" db="EMBL/GenBank/DDBJ databases">
        <authorList>
            <person name="Woo H."/>
        </authorList>
    </citation>
    <scope>NUCLEOTIDE SEQUENCE [LARGE SCALE GENOMIC DNA]</scope>
    <source>
        <strain evidence="9 10">S2-g</strain>
    </source>
</reference>
<gene>
    <name evidence="9" type="primary">flgA</name>
    <name evidence="9" type="ORF">ABQJ56_14540</name>
</gene>
<evidence type="ECO:0000256" key="6">
    <source>
        <dbReference type="ARBA" id="ARBA00025643"/>
    </source>
</evidence>
<evidence type="ECO:0000313" key="9">
    <source>
        <dbReference type="EMBL" id="MEW9625444.1"/>
    </source>
</evidence>
<keyword evidence="9" id="KW-0966">Cell projection</keyword>
<feature type="domain" description="SAF" evidence="8">
    <location>
        <begin position="110"/>
        <end position="172"/>
    </location>
</feature>
<feature type="signal peptide" evidence="7">
    <location>
        <begin position="1"/>
        <end position="25"/>
    </location>
</feature>
<evidence type="ECO:0000256" key="4">
    <source>
        <dbReference type="ARBA" id="ARBA00022729"/>
    </source>
</evidence>
<evidence type="ECO:0000256" key="1">
    <source>
        <dbReference type="ARBA" id="ARBA00004418"/>
    </source>
</evidence>
<dbReference type="PANTHER" id="PTHR36307:SF1">
    <property type="entry name" value="FLAGELLA BASAL BODY P-RING FORMATION PROTEIN FLGA"/>
    <property type="match status" value="1"/>
</dbReference>
<dbReference type="InterPro" id="IPR039246">
    <property type="entry name" value="Flagellar_FlgA"/>
</dbReference>
<evidence type="ECO:0000313" key="10">
    <source>
        <dbReference type="Proteomes" id="UP001556170"/>
    </source>
</evidence>
<sequence length="235" mass="24605">MSGHRASAGRLLVLAWLGLPGISLAAVPSPDTVRAVAEQAVRAHFELPGGRVVALAVPLDPRVRLASCSVPLRATLADAVRAAPRLSVPVHCPQAEGWTVRVQVQLQLFRPVLVTNRALLRGDGLRPEDVHAEERDVTRLGYGYVGNLDQVAGRTLARALPSGSVLTPSALGGRRMVRAGDHVQVVASLDGIVVRTDGVALGSGDNGARLRVRNESSGKVVDAMVHAPGVVLALP</sequence>
<accession>A0ABV3QTP1</accession>
<evidence type="ECO:0000256" key="7">
    <source>
        <dbReference type="RuleBase" id="RU362063"/>
    </source>
</evidence>
<feature type="chain" id="PRO_5044967243" description="Flagella basal body P-ring formation protein FlgA" evidence="7">
    <location>
        <begin position="26"/>
        <end position="235"/>
    </location>
</feature>
<dbReference type="Gene3D" id="3.90.1210.10">
    <property type="entry name" value="Antifreeze-like/N-acetylneuraminic acid synthase C-terminal domain"/>
    <property type="match status" value="1"/>
</dbReference>
<dbReference type="Proteomes" id="UP001556170">
    <property type="component" value="Unassembled WGS sequence"/>
</dbReference>
<keyword evidence="5 7" id="KW-0574">Periplasm</keyword>
<dbReference type="SMART" id="SM00858">
    <property type="entry name" value="SAF"/>
    <property type="match status" value="1"/>
</dbReference>
<dbReference type="InterPro" id="IPR041231">
    <property type="entry name" value="FlgA_N"/>
</dbReference>
<dbReference type="EMBL" id="JBFOHL010000014">
    <property type="protein sequence ID" value="MEW9625444.1"/>
    <property type="molecule type" value="Genomic_DNA"/>
</dbReference>
<name>A0ABV3QTP1_9GAMM</name>
<keyword evidence="10" id="KW-1185">Reference proteome</keyword>
<evidence type="ECO:0000259" key="8">
    <source>
        <dbReference type="SMART" id="SM00858"/>
    </source>
</evidence>
<evidence type="ECO:0000256" key="3">
    <source>
        <dbReference type="ARBA" id="ARBA00014754"/>
    </source>
</evidence>
<proteinExistence type="inferred from homology"/>